<keyword evidence="2" id="KW-1185">Reference proteome</keyword>
<dbReference type="STRING" id="553175.POREN0001_1521"/>
<dbReference type="GeneID" id="93364832"/>
<comment type="caution">
    <text evidence="1">The sequence shown here is derived from an EMBL/GenBank/DDBJ whole genome shotgun (WGS) entry which is preliminary data.</text>
</comment>
<evidence type="ECO:0000313" key="2">
    <source>
        <dbReference type="Proteomes" id="UP000004295"/>
    </source>
</evidence>
<dbReference type="EMBL" id="ACNN01000024">
    <property type="protein sequence ID" value="EEN82581.1"/>
    <property type="molecule type" value="Genomic_DNA"/>
</dbReference>
<proteinExistence type="predicted"/>
<reference evidence="1 2" key="1">
    <citation type="submission" date="2009-04" db="EMBL/GenBank/DDBJ databases">
        <authorList>
            <person name="Sebastian Y."/>
            <person name="Madupu R."/>
            <person name="Durkin A.S."/>
            <person name="Torralba M."/>
            <person name="Methe B."/>
            <person name="Sutton G.G."/>
            <person name="Strausberg R.L."/>
            <person name="Nelson K.E."/>
        </authorList>
    </citation>
    <scope>NUCLEOTIDE SEQUENCE [LARGE SCALE GENOMIC DNA]</scope>
    <source>
        <strain evidence="2">ATCC 35406 / BCRC 14492 / JCM 8526 / NCTC 13058 / HG 370</strain>
    </source>
</reference>
<accession>C3JB78</accession>
<gene>
    <name evidence="1" type="ORF">POREN0001_1521</name>
</gene>
<dbReference type="AlphaFoldDB" id="C3JB78"/>
<dbReference type="Proteomes" id="UP000004295">
    <property type="component" value="Unassembled WGS sequence"/>
</dbReference>
<organism evidence="1 2">
    <name type="scientific">Porphyromonas endodontalis (strain ATCC 35406 / DSM 24491 / JCM 8526 / CCUG 16442 / BCRC 14492 / NCTC 13058 / HG 370)</name>
    <name type="common">Bacteroides endodontalis</name>
    <dbReference type="NCBI Taxonomy" id="553175"/>
    <lineage>
        <taxon>Bacteria</taxon>
        <taxon>Pseudomonadati</taxon>
        <taxon>Bacteroidota</taxon>
        <taxon>Bacteroidia</taxon>
        <taxon>Bacteroidales</taxon>
        <taxon>Porphyromonadaceae</taxon>
        <taxon>Porphyromonas</taxon>
    </lineage>
</organism>
<dbReference type="RefSeq" id="WP_004333965.1">
    <property type="nucleotide sequence ID" value="NZ_ACNN01000024.1"/>
</dbReference>
<name>C3JB78_POREA</name>
<sequence>MEPKRRIEYTPFVRRKIEEAIGCSPAMISQSLNYKRKTSLANAIRNEALRVGAKEIITADADKVLLIEGDTLIWQYGSCKVIIDLARKTIITKDDEKEMKSRLSAMADLVSFIKELEA</sequence>
<evidence type="ECO:0000313" key="1">
    <source>
        <dbReference type="EMBL" id="EEN82581.1"/>
    </source>
</evidence>
<protein>
    <submittedName>
        <fullName evidence="1">Uncharacterized protein</fullName>
    </submittedName>
</protein>